<accession>A0ABT4RJ41</accession>
<dbReference type="Gene3D" id="1.40.20.10">
    <property type="entry name" value="CHAD domain"/>
    <property type="match status" value="1"/>
</dbReference>
<evidence type="ECO:0000313" key="2">
    <source>
        <dbReference type="EMBL" id="MDA0138564.1"/>
    </source>
</evidence>
<dbReference type="EMBL" id="JAPCID010000017">
    <property type="protein sequence ID" value="MDA0138564.1"/>
    <property type="molecule type" value="Genomic_DNA"/>
</dbReference>
<dbReference type="PANTHER" id="PTHR39339">
    <property type="entry name" value="SLR1444 PROTEIN"/>
    <property type="match status" value="1"/>
</dbReference>
<evidence type="ECO:0000259" key="1">
    <source>
        <dbReference type="PROSITE" id="PS51708"/>
    </source>
</evidence>
<dbReference type="Pfam" id="PF05235">
    <property type="entry name" value="CHAD"/>
    <property type="match status" value="1"/>
</dbReference>
<dbReference type="SMART" id="SM00880">
    <property type="entry name" value="CHAD"/>
    <property type="match status" value="1"/>
</dbReference>
<gene>
    <name evidence="2" type="ORF">OJ962_13760</name>
</gene>
<dbReference type="PROSITE" id="PS51708">
    <property type="entry name" value="CHAD"/>
    <property type="match status" value="1"/>
</dbReference>
<keyword evidence="3" id="KW-1185">Reference proteome</keyword>
<sequence length="485" mass="53959">MLPEGADLPSAKASLAEHLDVRADRATSGTTTFYDTFDGRLHAAGLTLRHSGTELVLLDRETGATLASAAAPAAKRLFDRDLPEALRARLAPEMEMRALLPVAKVRTHRLPLAVLNGDAKTVVRLELTTADNGTRGRVTATAVRGYEAEIERVRATLAETLALPEATVPLVDEAIAAAGGDPAGTSSKLALTLDPDEPASLAAATVFGRLLEVIDLNLPGTLDDVDSEFLHDLRVAIRRTRSLQRQFKGVYPERLQHFRDEFKRLQAVTGDLRDLDVYLLDFPELRDSLPEKMRADLDPLRDVLEQRRVKALTATRRALRAQRTGDALAEWNEFVTSRRPSDRTVSDLASHRITRVYRKMVKMGRAIDDDSPAYDLHELRKVGKELRYLLEFFASLYPPEIVKPFVKTLKGLQDQLGRFQDREVQANALRDLAPAVKGHPFTLMAMGVLIERFMQEEIAARAEFADRFAVFASKAQRDVVKEHFG</sequence>
<comment type="caution">
    <text evidence="2">The sequence shown here is derived from an EMBL/GenBank/DDBJ whole genome shotgun (WGS) entry which is preliminary data.</text>
</comment>
<proteinExistence type="predicted"/>
<dbReference type="RefSeq" id="WP_202955246.1">
    <property type="nucleotide sequence ID" value="NZ_JAPCID010000017.1"/>
</dbReference>
<reference evidence="2" key="1">
    <citation type="submission" date="2022-10" db="EMBL/GenBank/DDBJ databases">
        <title>The WGS of Solirubrobacter sp. CPCC 204708.</title>
        <authorList>
            <person name="Jiang Z."/>
        </authorList>
    </citation>
    <scope>NUCLEOTIDE SEQUENCE</scope>
    <source>
        <strain evidence="2">CPCC 204708</strain>
    </source>
</reference>
<dbReference type="InterPro" id="IPR038186">
    <property type="entry name" value="CHAD_dom_sf"/>
</dbReference>
<organism evidence="2 3">
    <name type="scientific">Solirubrobacter deserti</name>
    <dbReference type="NCBI Taxonomy" id="2282478"/>
    <lineage>
        <taxon>Bacteria</taxon>
        <taxon>Bacillati</taxon>
        <taxon>Actinomycetota</taxon>
        <taxon>Thermoleophilia</taxon>
        <taxon>Solirubrobacterales</taxon>
        <taxon>Solirubrobacteraceae</taxon>
        <taxon>Solirubrobacter</taxon>
    </lineage>
</organism>
<feature type="domain" description="CHAD" evidence="1">
    <location>
        <begin position="196"/>
        <end position="477"/>
    </location>
</feature>
<dbReference type="PANTHER" id="PTHR39339:SF1">
    <property type="entry name" value="CHAD DOMAIN-CONTAINING PROTEIN"/>
    <property type="match status" value="1"/>
</dbReference>
<name>A0ABT4RJ41_9ACTN</name>
<protein>
    <submittedName>
        <fullName evidence="2">CHAD domain-containing protein</fullName>
    </submittedName>
</protein>
<evidence type="ECO:0000313" key="3">
    <source>
        <dbReference type="Proteomes" id="UP001147700"/>
    </source>
</evidence>
<dbReference type="InterPro" id="IPR007899">
    <property type="entry name" value="CHAD_dom"/>
</dbReference>
<dbReference type="Proteomes" id="UP001147700">
    <property type="component" value="Unassembled WGS sequence"/>
</dbReference>